<feature type="region of interest" description="Disordered" evidence="1">
    <location>
        <begin position="62"/>
        <end position="96"/>
    </location>
</feature>
<dbReference type="EMBL" id="JFYZ01000092">
    <property type="protein sequence ID" value="EZP67313.1"/>
    <property type="molecule type" value="Genomic_DNA"/>
</dbReference>
<gene>
    <name evidence="2" type="ORF">BV97_05727</name>
</gene>
<protein>
    <submittedName>
        <fullName evidence="2">Uncharacterized protein</fullName>
    </submittedName>
</protein>
<organism evidence="2 3">
    <name type="scientific">Novosphingobium resinovorum</name>
    <dbReference type="NCBI Taxonomy" id="158500"/>
    <lineage>
        <taxon>Bacteria</taxon>
        <taxon>Pseudomonadati</taxon>
        <taxon>Pseudomonadota</taxon>
        <taxon>Alphaproteobacteria</taxon>
        <taxon>Sphingomonadales</taxon>
        <taxon>Sphingomonadaceae</taxon>
        <taxon>Novosphingobium</taxon>
    </lineage>
</organism>
<reference evidence="2 3" key="1">
    <citation type="submission" date="2014-03" db="EMBL/GenBank/DDBJ databases">
        <title>Whole genome sequence of Novosphingobium resinovorum KF1.</title>
        <authorList>
            <person name="Gan H.M."/>
            <person name="Gan H.Y."/>
            <person name="Chew T.H."/>
            <person name="Savka M.A."/>
        </authorList>
    </citation>
    <scope>NUCLEOTIDE SEQUENCE [LARGE SCALE GENOMIC DNA]</scope>
    <source>
        <strain evidence="2 3">KF1</strain>
    </source>
</reference>
<evidence type="ECO:0000256" key="1">
    <source>
        <dbReference type="SAM" id="MobiDB-lite"/>
    </source>
</evidence>
<name>A0A031J1G0_9SPHN</name>
<comment type="caution">
    <text evidence="2">The sequence shown here is derived from an EMBL/GenBank/DDBJ whole genome shotgun (WGS) entry which is preliminary data.</text>
</comment>
<sequence>MRTREKLADVVAGQPGRLQRKQFVRSLKETAVRAVVTASVTFAVGWVLKRMFENSVADAAKEGAAEGAQQDVMDGNTGVPKQGPAPVAVVTDGATT</sequence>
<dbReference type="Proteomes" id="UP000024329">
    <property type="component" value="Unassembled WGS sequence"/>
</dbReference>
<accession>A0A031J1G0</accession>
<evidence type="ECO:0000313" key="3">
    <source>
        <dbReference type="Proteomes" id="UP000024329"/>
    </source>
</evidence>
<dbReference type="AlphaFoldDB" id="A0A031J1G0"/>
<proteinExistence type="predicted"/>
<evidence type="ECO:0000313" key="2">
    <source>
        <dbReference type="EMBL" id="EZP67313.1"/>
    </source>
</evidence>